<dbReference type="PANTHER" id="PTHR21228">
    <property type="entry name" value="FAST LEU-RICH DOMAIN-CONTAINING"/>
    <property type="match status" value="1"/>
</dbReference>
<feature type="region of interest" description="Disordered" evidence="1">
    <location>
        <begin position="61"/>
        <end position="87"/>
    </location>
</feature>
<dbReference type="GeneID" id="101858129"/>
<feature type="compositionally biased region" description="Polar residues" evidence="1">
    <location>
        <begin position="262"/>
        <end position="274"/>
    </location>
</feature>
<evidence type="ECO:0000313" key="4">
    <source>
        <dbReference type="RefSeq" id="XP_012943171.1"/>
    </source>
</evidence>
<dbReference type="InterPro" id="IPR013579">
    <property type="entry name" value="FAST_2"/>
</dbReference>
<dbReference type="Proteomes" id="UP000694888">
    <property type="component" value="Unplaced"/>
</dbReference>
<keyword evidence="3" id="KW-1185">Reference proteome</keyword>
<reference evidence="4" key="1">
    <citation type="submission" date="2025-08" db="UniProtKB">
        <authorList>
            <consortium name="RefSeq"/>
        </authorList>
    </citation>
    <scope>IDENTIFICATION</scope>
</reference>
<protein>
    <submittedName>
        <fullName evidence="4">FAST kinase domain-containing protein 4</fullName>
    </submittedName>
</protein>
<dbReference type="InterPro" id="IPR050870">
    <property type="entry name" value="FAST_kinase"/>
</dbReference>
<name>A0ABM1A937_APLCA</name>
<keyword evidence="4" id="KW-0418">Kinase</keyword>
<organism evidence="3 4">
    <name type="scientific">Aplysia californica</name>
    <name type="common">California sea hare</name>
    <dbReference type="NCBI Taxonomy" id="6500"/>
    <lineage>
        <taxon>Eukaryota</taxon>
        <taxon>Metazoa</taxon>
        <taxon>Spiralia</taxon>
        <taxon>Lophotrochozoa</taxon>
        <taxon>Mollusca</taxon>
        <taxon>Gastropoda</taxon>
        <taxon>Heterobranchia</taxon>
        <taxon>Euthyneura</taxon>
        <taxon>Tectipleura</taxon>
        <taxon>Aplysiida</taxon>
        <taxon>Aplysioidea</taxon>
        <taxon>Aplysiidae</taxon>
        <taxon>Aplysia</taxon>
    </lineage>
</organism>
<evidence type="ECO:0000259" key="2">
    <source>
        <dbReference type="Pfam" id="PF08368"/>
    </source>
</evidence>
<feature type="region of interest" description="Disordered" evidence="1">
    <location>
        <begin position="258"/>
        <end position="297"/>
    </location>
</feature>
<sequence>MSTFRAAVRLRPTGWTRAFRSNRDHDHLLHYPAVSNGQGFQLLVKNATLIKNGMCTSSVRPCSSQGVSDSSGSGSGPSSASGTVTSDSEPNVFDELFPSVNLSPRFVKDAEYRLYEWGRQVKEEQNRSQVVDLSAIVSQNFSSVVDFSLSVASPPHFRHRCLLILLSQPDDLEATERLLSQTVREAVTLPLKVVADVVLALSSAASTPLRDKARRDLVQAVVNKRWYEVGPRHAVFFMYQLDDLFDMRRVSSQLRLRHKTTAFPNTRNKAQGQSAPPDAKSAEESAEEGQASAAAGGEEEAIPILSMNLEARAITLADQLKVKDLSRVVVLMGKWRSRNEPLLNAVLHRLTQADLSEFSFAQLSNLLFACSVLRLHNSAFLSKLSAQLCECPAPSAAAACSVVTSLSHLRWRDLQLIGQILNDMADKLDHMTAREAINLVVSLGNLYPAPLSDSQARTLTDLSSKLLPGESNPSDRVSVVHSLAVLRLLNPELAASIFDPDFVQQLKGSEDFSQSASLQKLRSVNMAAKLEVKDYSGPLLSDSDLTIPEEQNQQTTTDGSLNAALLNALGKYADLMTYVRPGVEVAAGLSIDAVMCATCDGEVRPLSALDTPDSAESLHRLALVLVPFSAVLSPDHLPVGGHQLSARLLAHQGYVPVHILYSDLRQSQTAVEQVNNIRRRIVEAVATAMQKQQSPDPS</sequence>
<dbReference type="Pfam" id="PF08368">
    <property type="entry name" value="FAST_2"/>
    <property type="match status" value="1"/>
</dbReference>
<feature type="domain" description="FAST kinase-like protein subdomain 2" evidence="2">
    <location>
        <begin position="519"/>
        <end position="603"/>
    </location>
</feature>
<feature type="compositionally biased region" description="Low complexity" evidence="1">
    <location>
        <begin position="63"/>
        <end position="82"/>
    </location>
</feature>
<dbReference type="PANTHER" id="PTHR21228:SF69">
    <property type="entry name" value="GH07286P"/>
    <property type="match status" value="1"/>
</dbReference>
<proteinExistence type="predicted"/>
<evidence type="ECO:0000256" key="1">
    <source>
        <dbReference type="SAM" id="MobiDB-lite"/>
    </source>
</evidence>
<gene>
    <name evidence="4" type="primary">LOC101858129</name>
</gene>
<dbReference type="GO" id="GO:0016301">
    <property type="term" value="F:kinase activity"/>
    <property type="evidence" value="ECO:0007669"/>
    <property type="project" value="UniProtKB-KW"/>
</dbReference>
<keyword evidence="4" id="KW-0808">Transferase</keyword>
<dbReference type="RefSeq" id="XP_012943171.1">
    <property type="nucleotide sequence ID" value="XM_013087717.2"/>
</dbReference>
<evidence type="ECO:0000313" key="3">
    <source>
        <dbReference type="Proteomes" id="UP000694888"/>
    </source>
</evidence>
<accession>A0ABM1A937</accession>